<protein>
    <submittedName>
        <fullName evidence="2">Uncharacterized protein LOC142177150</fullName>
    </submittedName>
</protein>
<sequence>MQKCHQCQIHGDFIWVPPNKLNVMGSPWPFAAWGMDLIGPIEPVASNRHRFILVAIDYFTKWVEASLYKAVTKNMTTTRTSTGEMPYMLVYGTEAMIPAEVEIPSLRVIQEAKLDDAEWICVRQEQLMLIDEQRMDAVCHGQLYQNRMASAFSNKVKTQKFAPAQLVLRKIFRHQEEAKGKLAPNW</sequence>
<dbReference type="Proteomes" id="UP000790787">
    <property type="component" value="Chromosome 23"/>
</dbReference>
<keyword evidence="1" id="KW-1185">Reference proteome</keyword>
<reference evidence="2" key="2">
    <citation type="submission" date="2025-08" db="UniProtKB">
        <authorList>
            <consortium name="RefSeq"/>
        </authorList>
    </citation>
    <scope>IDENTIFICATION</scope>
    <source>
        <tissue evidence="2">Leaf</tissue>
    </source>
</reference>
<evidence type="ECO:0000313" key="2">
    <source>
        <dbReference type="RefSeq" id="XP_075101718.1"/>
    </source>
</evidence>
<dbReference type="RefSeq" id="XP_075101718.1">
    <property type="nucleotide sequence ID" value="XM_075245617.1"/>
</dbReference>
<organism evidence="1 2">
    <name type="scientific">Nicotiana tabacum</name>
    <name type="common">Common tobacco</name>
    <dbReference type="NCBI Taxonomy" id="4097"/>
    <lineage>
        <taxon>Eukaryota</taxon>
        <taxon>Viridiplantae</taxon>
        <taxon>Streptophyta</taxon>
        <taxon>Embryophyta</taxon>
        <taxon>Tracheophyta</taxon>
        <taxon>Spermatophyta</taxon>
        <taxon>Magnoliopsida</taxon>
        <taxon>eudicotyledons</taxon>
        <taxon>Gunneridae</taxon>
        <taxon>Pentapetalae</taxon>
        <taxon>asterids</taxon>
        <taxon>lamiids</taxon>
        <taxon>Solanales</taxon>
        <taxon>Solanaceae</taxon>
        <taxon>Nicotianoideae</taxon>
        <taxon>Nicotianeae</taxon>
        <taxon>Nicotiana</taxon>
    </lineage>
</organism>
<accession>A0AC58TWV8</accession>
<reference evidence="1" key="1">
    <citation type="journal article" date="2014" name="Nat. Commun.">
        <title>The tobacco genome sequence and its comparison with those of tomato and potato.</title>
        <authorList>
            <person name="Sierro N."/>
            <person name="Battey J.N."/>
            <person name="Ouadi S."/>
            <person name="Bakaher N."/>
            <person name="Bovet L."/>
            <person name="Willig A."/>
            <person name="Goepfert S."/>
            <person name="Peitsch M.C."/>
            <person name="Ivanov N.V."/>
        </authorList>
    </citation>
    <scope>NUCLEOTIDE SEQUENCE [LARGE SCALE GENOMIC DNA]</scope>
</reference>
<proteinExistence type="predicted"/>
<gene>
    <name evidence="2" type="primary">LOC142177150</name>
</gene>
<name>A0AC58TWV8_TOBAC</name>
<evidence type="ECO:0000313" key="1">
    <source>
        <dbReference type="Proteomes" id="UP000790787"/>
    </source>
</evidence>